<evidence type="ECO:0000313" key="2">
    <source>
        <dbReference type="EMBL" id="KAK2772851.1"/>
    </source>
</evidence>
<protein>
    <submittedName>
        <fullName evidence="2">Uncharacterized protein</fullName>
    </submittedName>
</protein>
<dbReference type="AlphaFoldDB" id="A0AAD9YP49"/>
<dbReference type="Proteomes" id="UP001281614">
    <property type="component" value="Unassembled WGS sequence"/>
</dbReference>
<evidence type="ECO:0000313" key="3">
    <source>
        <dbReference type="Proteomes" id="UP001281614"/>
    </source>
</evidence>
<name>A0AAD9YP49_COLKA</name>
<dbReference type="EMBL" id="VYYT01000062">
    <property type="protein sequence ID" value="KAK2772851.1"/>
    <property type="molecule type" value="Genomic_DNA"/>
</dbReference>
<keyword evidence="3" id="KW-1185">Reference proteome</keyword>
<reference evidence="2" key="1">
    <citation type="submission" date="2023-02" db="EMBL/GenBank/DDBJ databases">
        <title>Colletotrichum kahawae CIFC_Que2 genome sequencing and assembly.</title>
        <authorList>
            <person name="Baroncelli R."/>
        </authorList>
    </citation>
    <scope>NUCLEOTIDE SEQUENCE</scope>
    <source>
        <strain evidence="2">CIFC_Que2</strain>
    </source>
</reference>
<feature type="region of interest" description="Disordered" evidence="1">
    <location>
        <begin position="1"/>
        <end position="41"/>
    </location>
</feature>
<comment type="caution">
    <text evidence="2">The sequence shown here is derived from an EMBL/GenBank/DDBJ whole genome shotgun (WGS) entry which is preliminary data.</text>
</comment>
<feature type="compositionally biased region" description="Low complexity" evidence="1">
    <location>
        <begin position="22"/>
        <end position="39"/>
    </location>
</feature>
<proteinExistence type="predicted"/>
<organism evidence="2 3">
    <name type="scientific">Colletotrichum kahawae</name>
    <name type="common">Coffee berry disease fungus</name>
    <dbReference type="NCBI Taxonomy" id="34407"/>
    <lineage>
        <taxon>Eukaryota</taxon>
        <taxon>Fungi</taxon>
        <taxon>Dikarya</taxon>
        <taxon>Ascomycota</taxon>
        <taxon>Pezizomycotina</taxon>
        <taxon>Sordariomycetes</taxon>
        <taxon>Hypocreomycetidae</taxon>
        <taxon>Glomerellales</taxon>
        <taxon>Glomerellaceae</taxon>
        <taxon>Colletotrichum</taxon>
        <taxon>Colletotrichum gloeosporioides species complex</taxon>
    </lineage>
</organism>
<evidence type="ECO:0000256" key="1">
    <source>
        <dbReference type="SAM" id="MobiDB-lite"/>
    </source>
</evidence>
<sequence>MESRPPAVRSATVPASNVSRQAPSTTTAASAPKYAARTTTAPDRHSLLAKHENRLSNHETYCLDLYPIEPLIYHHLRLVNHSPLSANCISLSSPRTLQIFLAPPKLGGKQHRLFRLSRLLQTLHDL</sequence>
<accession>A0AAD9YP49</accession>
<gene>
    <name evidence="2" type="ORF">CKAH01_13755</name>
</gene>